<feature type="transmembrane region" description="Helical" evidence="1">
    <location>
        <begin position="50"/>
        <end position="70"/>
    </location>
</feature>
<keyword evidence="3" id="KW-1185">Reference proteome</keyword>
<name>A0ABV3Q0U3_9BACL</name>
<feature type="transmembrane region" description="Helical" evidence="1">
    <location>
        <begin position="77"/>
        <end position="99"/>
    </location>
</feature>
<dbReference type="EMBL" id="JBFMIA010000002">
    <property type="protein sequence ID" value="MEW9500971.1"/>
    <property type="molecule type" value="Genomic_DNA"/>
</dbReference>
<sequence length="143" mass="15597">MENTKQPSIISSYSSMIKASLIASTVAGVFLGILMQMKGMLTMLGGESLAIGWVMHMMISWIFGLGFGAMTLLSSRYYLVGFIHGVLIWVIGPLLMMPIMMGMGPMIGEMFTTAQLMNLVTHLAFSLILAALFSRLVNKPKKA</sequence>
<keyword evidence="1" id="KW-1133">Transmembrane helix</keyword>
<evidence type="ECO:0000256" key="1">
    <source>
        <dbReference type="SAM" id="Phobius"/>
    </source>
</evidence>
<protein>
    <recommendedName>
        <fullName evidence="4">DUF1440 domain-containing protein</fullName>
    </recommendedName>
</protein>
<evidence type="ECO:0000313" key="2">
    <source>
        <dbReference type="EMBL" id="MEW9500971.1"/>
    </source>
</evidence>
<reference evidence="2 3" key="1">
    <citation type="journal article" date="1979" name="Int. J. Syst. Evol. Microbiol.">
        <title>Bacillus globisporus subsp. marinus subsp. nov.</title>
        <authorList>
            <person name="Liu H."/>
        </authorList>
    </citation>
    <scope>NUCLEOTIDE SEQUENCE [LARGE SCALE GENOMIC DNA]</scope>
    <source>
        <strain evidence="2 3">DSM 1297</strain>
    </source>
</reference>
<feature type="transmembrane region" description="Helical" evidence="1">
    <location>
        <begin position="21"/>
        <end position="44"/>
    </location>
</feature>
<gene>
    <name evidence="2" type="ORF">AB1471_04035</name>
</gene>
<keyword evidence="1" id="KW-0812">Transmembrane</keyword>
<keyword evidence="1" id="KW-0472">Membrane</keyword>
<dbReference type="Proteomes" id="UP001556040">
    <property type="component" value="Unassembled WGS sequence"/>
</dbReference>
<feature type="transmembrane region" description="Helical" evidence="1">
    <location>
        <begin position="119"/>
        <end position="137"/>
    </location>
</feature>
<evidence type="ECO:0008006" key="4">
    <source>
        <dbReference type="Google" id="ProtNLM"/>
    </source>
</evidence>
<dbReference type="RefSeq" id="WP_367778315.1">
    <property type="nucleotide sequence ID" value="NZ_JBFMIA010000002.1"/>
</dbReference>
<proteinExistence type="predicted"/>
<accession>A0ABV3Q0U3</accession>
<organism evidence="2 3">
    <name type="scientific">Jeotgalibacillus marinus</name>
    <dbReference type="NCBI Taxonomy" id="86667"/>
    <lineage>
        <taxon>Bacteria</taxon>
        <taxon>Bacillati</taxon>
        <taxon>Bacillota</taxon>
        <taxon>Bacilli</taxon>
        <taxon>Bacillales</taxon>
        <taxon>Caryophanaceae</taxon>
        <taxon>Jeotgalibacillus</taxon>
    </lineage>
</organism>
<comment type="caution">
    <text evidence="2">The sequence shown here is derived from an EMBL/GenBank/DDBJ whole genome shotgun (WGS) entry which is preliminary data.</text>
</comment>
<evidence type="ECO:0000313" key="3">
    <source>
        <dbReference type="Proteomes" id="UP001556040"/>
    </source>
</evidence>